<dbReference type="InterPro" id="IPR029062">
    <property type="entry name" value="Class_I_gatase-like"/>
</dbReference>
<dbReference type="Pfam" id="PF17124">
    <property type="entry name" value="ThiJ_like"/>
    <property type="match status" value="1"/>
</dbReference>
<name>A0A2C5Y9H4_9HYPO</name>
<reference evidence="1 2" key="1">
    <citation type="submission" date="2017-06" db="EMBL/GenBank/DDBJ databases">
        <title>Ant-infecting Ophiocordyceps genomes reveal a high diversity of potential behavioral manipulation genes and a possible major role for enterotoxins.</title>
        <authorList>
            <person name="De Bekker C."/>
            <person name="Evans H.C."/>
            <person name="Brachmann A."/>
            <person name="Hughes D.P."/>
        </authorList>
    </citation>
    <scope>NUCLEOTIDE SEQUENCE [LARGE SCALE GENOMIC DNA]</scope>
    <source>
        <strain evidence="1 2">Map64</strain>
    </source>
</reference>
<dbReference type="InterPro" id="IPR032633">
    <property type="entry name" value="ThiJ-like"/>
</dbReference>
<dbReference type="OrthoDB" id="543156at2759"/>
<keyword evidence="2" id="KW-1185">Reference proteome</keyword>
<evidence type="ECO:0000313" key="1">
    <source>
        <dbReference type="EMBL" id="PHH64273.1"/>
    </source>
</evidence>
<accession>A0A2C5Y9H4</accession>
<comment type="caution">
    <text evidence="1">The sequence shown here is derived from an EMBL/GenBank/DDBJ whole genome shotgun (WGS) entry which is preliminary data.</text>
</comment>
<dbReference type="PANTHER" id="PTHR43068:SF1">
    <property type="entry name" value="SLR1854 PROTEIN"/>
    <property type="match status" value="1"/>
</dbReference>
<dbReference type="STRING" id="1399860.A0A2C5Y9H4"/>
<proteinExistence type="predicted"/>
<dbReference type="PANTHER" id="PTHR43068">
    <property type="entry name" value="SLR1854 PROTEIN"/>
    <property type="match status" value="1"/>
</dbReference>
<protein>
    <recommendedName>
        <fullName evidence="3">DJ-1/PfpI domain-containing protein</fullName>
    </recommendedName>
</protein>
<sequence>MAHVVILMADYGGDPTETAVPYATFKKAGFGISFATETGKTPRCDARMMEGLTQLFLVSREYFYKLTMSKTRQGR</sequence>
<dbReference type="SUPFAM" id="SSF52317">
    <property type="entry name" value="Class I glutamine amidotransferase-like"/>
    <property type="match status" value="1"/>
</dbReference>
<dbReference type="Gene3D" id="3.40.50.880">
    <property type="match status" value="1"/>
</dbReference>
<organism evidence="1 2">
    <name type="scientific">Ophiocordyceps australis</name>
    <dbReference type="NCBI Taxonomy" id="1399860"/>
    <lineage>
        <taxon>Eukaryota</taxon>
        <taxon>Fungi</taxon>
        <taxon>Dikarya</taxon>
        <taxon>Ascomycota</taxon>
        <taxon>Pezizomycotina</taxon>
        <taxon>Sordariomycetes</taxon>
        <taxon>Hypocreomycetidae</taxon>
        <taxon>Hypocreales</taxon>
        <taxon>Ophiocordycipitaceae</taxon>
        <taxon>Ophiocordyceps</taxon>
    </lineage>
</organism>
<evidence type="ECO:0008006" key="3">
    <source>
        <dbReference type="Google" id="ProtNLM"/>
    </source>
</evidence>
<gene>
    <name evidence="1" type="ORF">CDD81_4757</name>
</gene>
<evidence type="ECO:0000313" key="2">
    <source>
        <dbReference type="Proteomes" id="UP000226192"/>
    </source>
</evidence>
<dbReference type="Proteomes" id="UP000226192">
    <property type="component" value="Unassembled WGS sequence"/>
</dbReference>
<dbReference type="EMBL" id="NJET01000033">
    <property type="protein sequence ID" value="PHH64273.1"/>
    <property type="molecule type" value="Genomic_DNA"/>
</dbReference>
<dbReference type="AlphaFoldDB" id="A0A2C5Y9H4"/>